<proteinExistence type="evidence at transcript level"/>
<keyword evidence="1" id="KW-0472">Membrane</keyword>
<feature type="non-terminal residue" evidence="2">
    <location>
        <position position="1"/>
    </location>
</feature>
<evidence type="ECO:0000313" key="2">
    <source>
        <dbReference type="EMBL" id="JAA93548.1"/>
    </source>
</evidence>
<accession>T1E1W4</accession>
<name>T1E1W4_9DIPT</name>
<protein>
    <submittedName>
        <fullName evidence="2">Uncharacterized protein</fullName>
    </submittedName>
</protein>
<keyword evidence="1" id="KW-0812">Transmembrane</keyword>
<dbReference type="EMBL" id="GALA01001304">
    <property type="protein sequence ID" value="JAA93548.1"/>
    <property type="molecule type" value="mRNA"/>
</dbReference>
<dbReference type="AlphaFoldDB" id="T1E1W4"/>
<organism evidence="2">
    <name type="scientific">Psorophora albipes</name>
    <dbReference type="NCBI Taxonomy" id="869069"/>
    <lineage>
        <taxon>Eukaryota</taxon>
        <taxon>Metazoa</taxon>
        <taxon>Ecdysozoa</taxon>
        <taxon>Arthropoda</taxon>
        <taxon>Hexapoda</taxon>
        <taxon>Insecta</taxon>
        <taxon>Pterygota</taxon>
        <taxon>Neoptera</taxon>
        <taxon>Endopterygota</taxon>
        <taxon>Diptera</taxon>
        <taxon>Nematocera</taxon>
        <taxon>Culicoidea</taxon>
        <taxon>Culicidae</taxon>
        <taxon>Culicinae</taxon>
        <taxon>Aedini</taxon>
        <taxon>Psorophora</taxon>
    </lineage>
</organism>
<feature type="transmembrane region" description="Helical" evidence="1">
    <location>
        <begin position="6"/>
        <end position="33"/>
    </location>
</feature>
<evidence type="ECO:0000256" key="1">
    <source>
        <dbReference type="SAM" id="Phobius"/>
    </source>
</evidence>
<feature type="transmembrane region" description="Helical" evidence="1">
    <location>
        <begin position="67"/>
        <end position="84"/>
    </location>
</feature>
<keyword evidence="1" id="KW-1133">Transmembrane helix</keyword>
<reference evidence="2" key="1">
    <citation type="journal article" date="2013" name="BMC Genomics">
        <title>A deep insight into the sialotranscriptome of the mosquito, Psorophora albipes.</title>
        <authorList>
            <person name="Chagas A.C."/>
            <person name="Calvo E."/>
            <person name="Rios-Velasquez C.M."/>
            <person name="Pessoa F.A."/>
            <person name="Medeiros J.F."/>
            <person name="Ribeiro J.M."/>
        </authorList>
    </citation>
    <scope>NUCLEOTIDE SEQUENCE</scope>
</reference>
<sequence length="85" mass="10522">LFRLLVFFFCFYFFTHPLYFAALLTLFSFSIFFVSGFFWYKINQAISIYFSFFFDYVASLFTRKGYLTPFTVFFYSHNVFIYFFQ</sequence>